<protein>
    <submittedName>
        <fullName evidence="2">Uncharacterized protein</fullName>
    </submittedName>
</protein>
<comment type="caution">
    <text evidence="2">The sequence shown here is derived from an EMBL/GenBank/DDBJ whole genome shotgun (WGS) entry which is preliminary data.</text>
</comment>
<organism evidence="2 3">
    <name type="scientific">Caerostris darwini</name>
    <dbReference type="NCBI Taxonomy" id="1538125"/>
    <lineage>
        <taxon>Eukaryota</taxon>
        <taxon>Metazoa</taxon>
        <taxon>Ecdysozoa</taxon>
        <taxon>Arthropoda</taxon>
        <taxon>Chelicerata</taxon>
        <taxon>Arachnida</taxon>
        <taxon>Araneae</taxon>
        <taxon>Araneomorphae</taxon>
        <taxon>Entelegynae</taxon>
        <taxon>Araneoidea</taxon>
        <taxon>Araneidae</taxon>
        <taxon>Caerostris</taxon>
    </lineage>
</organism>
<sequence>MVCDKITRLRMMEILRALLLPTEFGAMDRKGETDRASNLPSISYSPPLKKKGTEMIGTCSETLKGRGKGDRHRCVIWHGRTSAAYNGVTTKSSNKQS</sequence>
<name>A0AAV4TY43_9ARAC</name>
<evidence type="ECO:0000313" key="3">
    <source>
        <dbReference type="Proteomes" id="UP001054837"/>
    </source>
</evidence>
<reference evidence="2 3" key="1">
    <citation type="submission" date="2021-06" db="EMBL/GenBank/DDBJ databases">
        <title>Caerostris darwini draft genome.</title>
        <authorList>
            <person name="Kono N."/>
            <person name="Arakawa K."/>
        </authorList>
    </citation>
    <scope>NUCLEOTIDE SEQUENCE [LARGE SCALE GENOMIC DNA]</scope>
</reference>
<proteinExistence type="predicted"/>
<keyword evidence="3" id="KW-1185">Reference proteome</keyword>
<accession>A0AAV4TY43</accession>
<dbReference type="AlphaFoldDB" id="A0AAV4TY43"/>
<dbReference type="EMBL" id="BPLQ01010303">
    <property type="protein sequence ID" value="GIY49842.1"/>
    <property type="molecule type" value="Genomic_DNA"/>
</dbReference>
<gene>
    <name evidence="2" type="ORF">CDAR_192281</name>
</gene>
<feature type="region of interest" description="Disordered" evidence="1">
    <location>
        <begin position="31"/>
        <end position="52"/>
    </location>
</feature>
<evidence type="ECO:0000313" key="2">
    <source>
        <dbReference type="EMBL" id="GIY49842.1"/>
    </source>
</evidence>
<evidence type="ECO:0000256" key="1">
    <source>
        <dbReference type="SAM" id="MobiDB-lite"/>
    </source>
</evidence>
<dbReference type="Proteomes" id="UP001054837">
    <property type="component" value="Unassembled WGS sequence"/>
</dbReference>